<feature type="region of interest" description="Disordered" evidence="5">
    <location>
        <begin position="816"/>
        <end position="896"/>
    </location>
</feature>
<dbReference type="GO" id="GO:0005524">
    <property type="term" value="F:ATP binding"/>
    <property type="evidence" value="ECO:0007669"/>
    <property type="project" value="UniProtKB-UniRule"/>
</dbReference>
<evidence type="ECO:0000313" key="11">
    <source>
        <dbReference type="EMBL" id="EGC34101.1"/>
    </source>
</evidence>
<dbReference type="InterPro" id="IPR051681">
    <property type="entry name" value="Ser/Thr_Kinases-Pseudokinases"/>
</dbReference>
<dbReference type="Proteomes" id="UP000001064">
    <property type="component" value="Unassembled WGS sequence"/>
</dbReference>
<feature type="compositionally biased region" description="Polar residues" evidence="5">
    <location>
        <begin position="763"/>
        <end position="774"/>
    </location>
</feature>
<dbReference type="Pfam" id="PF00787">
    <property type="entry name" value="PX"/>
    <property type="match status" value="1"/>
</dbReference>
<dbReference type="Gene3D" id="1.10.510.10">
    <property type="entry name" value="Transferase(Phosphotransferase) domain 1"/>
    <property type="match status" value="1"/>
</dbReference>
<dbReference type="InParanoid" id="F0ZPQ0"/>
<evidence type="ECO:0000313" key="12">
    <source>
        <dbReference type="Proteomes" id="UP000001064"/>
    </source>
</evidence>
<dbReference type="CDD" id="cd00821">
    <property type="entry name" value="PH"/>
    <property type="match status" value="1"/>
</dbReference>
<keyword evidence="1" id="KW-0723">Serine/threonine-protein kinase</keyword>
<feature type="compositionally biased region" description="Low complexity" evidence="5">
    <location>
        <begin position="876"/>
        <end position="896"/>
    </location>
</feature>
<evidence type="ECO:0000259" key="9">
    <source>
        <dbReference type="PROSITE" id="PS50195"/>
    </source>
</evidence>
<dbReference type="Gene3D" id="3.30.1520.10">
    <property type="entry name" value="Phox-like domain"/>
    <property type="match status" value="1"/>
</dbReference>
<feature type="compositionally biased region" description="Low complexity" evidence="5">
    <location>
        <begin position="1207"/>
        <end position="1238"/>
    </location>
</feature>
<dbReference type="InterPro" id="IPR011009">
    <property type="entry name" value="Kinase-like_dom_sf"/>
</dbReference>
<gene>
    <name evidence="11" type="ORF">DICPUDRAFT_94884</name>
</gene>
<dbReference type="SMART" id="SM00220">
    <property type="entry name" value="S_TKc"/>
    <property type="match status" value="1"/>
</dbReference>
<dbReference type="Pfam" id="PF24681">
    <property type="entry name" value="Kelch_KLHDC2_KLHL20_DRC7"/>
    <property type="match status" value="1"/>
</dbReference>
<feature type="domain" description="PX" evidence="9">
    <location>
        <begin position="582"/>
        <end position="733"/>
    </location>
</feature>
<evidence type="ECO:0000256" key="5">
    <source>
        <dbReference type="SAM" id="MobiDB-lite"/>
    </source>
</evidence>
<feature type="region of interest" description="Disordered" evidence="5">
    <location>
        <begin position="95"/>
        <end position="203"/>
    </location>
</feature>
<dbReference type="GO" id="GO:0005737">
    <property type="term" value="C:cytoplasm"/>
    <property type="evidence" value="ECO:0000318"/>
    <property type="project" value="GO_Central"/>
</dbReference>
<feature type="domain" description="CUE" evidence="10">
    <location>
        <begin position="254"/>
        <end position="297"/>
    </location>
</feature>
<dbReference type="GO" id="GO:0004674">
    <property type="term" value="F:protein serine/threonine kinase activity"/>
    <property type="evidence" value="ECO:0007669"/>
    <property type="project" value="UniProtKB-KW"/>
</dbReference>
<dbReference type="Gene3D" id="2.120.10.80">
    <property type="entry name" value="Kelch-type beta propeller"/>
    <property type="match status" value="2"/>
</dbReference>
<dbReference type="PROSITE" id="PS51140">
    <property type="entry name" value="CUE"/>
    <property type="match status" value="1"/>
</dbReference>
<feature type="compositionally biased region" description="Low complexity" evidence="5">
    <location>
        <begin position="1151"/>
        <end position="1184"/>
    </location>
</feature>
<dbReference type="GO" id="GO:0035091">
    <property type="term" value="F:phosphatidylinositol binding"/>
    <property type="evidence" value="ECO:0007669"/>
    <property type="project" value="InterPro"/>
</dbReference>
<dbReference type="InterPro" id="IPR001849">
    <property type="entry name" value="PH_domain"/>
</dbReference>
<evidence type="ECO:0000259" key="8">
    <source>
        <dbReference type="PROSITE" id="PS50011"/>
    </source>
</evidence>
<dbReference type="InterPro" id="IPR017441">
    <property type="entry name" value="Protein_kinase_ATP_BS"/>
</dbReference>
<dbReference type="STRING" id="5786.F0ZPQ0"/>
<keyword evidence="2 4" id="KW-0547">Nucleotide-binding</keyword>
<feature type="transmembrane region" description="Helical" evidence="6">
    <location>
        <begin position="948"/>
        <end position="964"/>
    </location>
</feature>
<name>F0ZPQ0_DICPU</name>
<dbReference type="eggNOG" id="KOG0192">
    <property type="taxonomic scope" value="Eukaryota"/>
</dbReference>
<dbReference type="SUPFAM" id="SSF64268">
    <property type="entry name" value="PX domain"/>
    <property type="match status" value="1"/>
</dbReference>
<feature type="compositionally biased region" description="Basic and acidic residues" evidence="5">
    <location>
        <begin position="327"/>
        <end position="344"/>
    </location>
</feature>
<feature type="binding site" evidence="4">
    <location>
        <position position="1633"/>
    </location>
    <ligand>
        <name>ATP</name>
        <dbReference type="ChEBI" id="CHEBI:30616"/>
    </ligand>
</feature>
<evidence type="ECO:0000256" key="1">
    <source>
        <dbReference type="ARBA" id="ARBA00022527"/>
    </source>
</evidence>
<dbReference type="PROSITE" id="PS00108">
    <property type="entry name" value="PROTEIN_KINASE_ST"/>
    <property type="match status" value="1"/>
</dbReference>
<feature type="region of interest" description="Disordered" evidence="5">
    <location>
        <begin position="464"/>
        <end position="578"/>
    </location>
</feature>
<accession>F0ZPQ0</accession>
<dbReference type="RefSeq" id="XP_003289394.1">
    <property type="nucleotide sequence ID" value="XM_003289346.1"/>
</dbReference>
<dbReference type="InterPro" id="IPR003892">
    <property type="entry name" value="CUE"/>
</dbReference>
<evidence type="ECO:0000256" key="4">
    <source>
        <dbReference type="PROSITE-ProRule" id="PRU10141"/>
    </source>
</evidence>
<dbReference type="Pfam" id="PF07714">
    <property type="entry name" value="PK_Tyr_Ser-Thr"/>
    <property type="match status" value="1"/>
</dbReference>
<dbReference type="KEGG" id="dpp:DICPUDRAFT_94884"/>
<evidence type="ECO:0000256" key="6">
    <source>
        <dbReference type="SAM" id="Phobius"/>
    </source>
</evidence>
<evidence type="ECO:0000256" key="2">
    <source>
        <dbReference type="ARBA" id="ARBA00022741"/>
    </source>
</evidence>
<feature type="region of interest" description="Disordered" evidence="5">
    <location>
        <begin position="368"/>
        <end position="390"/>
    </location>
</feature>
<feature type="region of interest" description="Disordered" evidence="5">
    <location>
        <begin position="719"/>
        <end position="778"/>
    </location>
</feature>
<keyword evidence="6" id="KW-1133">Transmembrane helix</keyword>
<dbReference type="VEuPathDB" id="AmoebaDB:DICPUDRAFT_94884"/>
<keyword evidence="3 4" id="KW-0067">ATP-binding</keyword>
<feature type="compositionally biased region" description="Acidic residues" evidence="5">
    <location>
        <begin position="156"/>
        <end position="203"/>
    </location>
</feature>
<evidence type="ECO:0000259" key="10">
    <source>
        <dbReference type="PROSITE" id="PS51140"/>
    </source>
</evidence>
<dbReference type="SUPFAM" id="SSF56112">
    <property type="entry name" value="Protein kinase-like (PK-like)"/>
    <property type="match status" value="1"/>
</dbReference>
<dbReference type="PROSITE" id="PS00107">
    <property type="entry name" value="PROTEIN_KINASE_ATP"/>
    <property type="match status" value="1"/>
</dbReference>
<keyword evidence="12" id="KW-1185">Reference proteome</keyword>
<dbReference type="Gene3D" id="3.30.200.20">
    <property type="entry name" value="Phosphorylase Kinase, domain 1"/>
    <property type="match status" value="1"/>
</dbReference>
<feature type="compositionally biased region" description="Polar residues" evidence="5">
    <location>
        <begin position="486"/>
        <end position="497"/>
    </location>
</feature>
<evidence type="ECO:0000256" key="3">
    <source>
        <dbReference type="ARBA" id="ARBA00022840"/>
    </source>
</evidence>
<dbReference type="InterPro" id="IPR036871">
    <property type="entry name" value="PX_dom_sf"/>
</dbReference>
<dbReference type="GO" id="GO:0007165">
    <property type="term" value="P:signal transduction"/>
    <property type="evidence" value="ECO:0000318"/>
    <property type="project" value="GO_Central"/>
</dbReference>
<keyword evidence="6" id="KW-0472">Membrane</keyword>
<feature type="compositionally biased region" description="Low complexity" evidence="5">
    <location>
        <begin position="987"/>
        <end position="1006"/>
    </location>
</feature>
<feature type="region of interest" description="Disordered" evidence="5">
    <location>
        <begin position="309"/>
        <end position="344"/>
    </location>
</feature>
<proteinExistence type="predicted"/>
<dbReference type="CDD" id="cd13999">
    <property type="entry name" value="STKc_MAP3K-like"/>
    <property type="match status" value="1"/>
</dbReference>
<feature type="compositionally biased region" description="Low complexity" evidence="5">
    <location>
        <begin position="368"/>
        <end position="377"/>
    </location>
</feature>
<dbReference type="PRINTS" id="PR00109">
    <property type="entry name" value="TYRKINASE"/>
</dbReference>
<feature type="compositionally biased region" description="Low complexity" evidence="5">
    <location>
        <begin position="498"/>
        <end position="565"/>
    </location>
</feature>
<dbReference type="PANTHER" id="PTHR44329">
    <property type="entry name" value="SERINE/THREONINE-PROTEIN KINASE TNNI3K-RELATED"/>
    <property type="match status" value="1"/>
</dbReference>
<dbReference type="SUPFAM" id="SSF117281">
    <property type="entry name" value="Kelch motif"/>
    <property type="match status" value="1"/>
</dbReference>
<feature type="region of interest" description="Disordered" evidence="5">
    <location>
        <begin position="1149"/>
        <end position="1249"/>
    </location>
</feature>
<sequence length="1857" mass="208572">MDFDDELEFMTLKEGILLLQEDGQFVDKRVSLVSEAGCNKSFETANFLSVVGCILNQMENSQLLFELVVSNNHSLKFQCNNNEEKQQWIKHLSEYTTPPKNKSRGISLPDVKVSTSPVHHRNFNQSAPSLVSTTVHDYNDDDQRFGSIQNLSNNSYDDDEEREDGEVEQEDEDESQDEDQEDSDSEEQDDESSLSEESESNDEFYYDYEKEKEKQLKNGNKSSTTVGTIKLTSSSNNIATLQQDQQQKPLKSYQFTEDESFIIELFPNVEVSVILDALEFCRGDRDEVIALLASQTRLSYQGDLNGFSPVNKKNGFGQHIKQQQQEEQEKQKQHLKEQEEQNKLKKELKEDLKQLELEEEEINKQIKQLQQQQQQQQTRPRNFKTPETYQKPNFLNNCNITLKNDRSCDSSENGSLEDEVSFENHHNQLHCEPVKVSIAQIEPSFVALNISNVSIVDNISPPSFKSYSTSSLPSTSSVSSTNSTSNVNRKSNWSYKPSTSVASSSSSNHNQSSAASSLSSSQERSLSSSQDHSLSSSQDRSYHSSVNSSYSNSPRAASSPNSLRSSQERPNTPTSWKPFTKSGAAWDLSIKINGFFQLDDHIEYRIHVISNSNEWFVFRRYNNFLLLDKKLKNLGIIDKKDIGLTLPPKKLKVASNQVAKARQEPLESYLVYLLSNYQGIFYNNKIPFNNNNHNNTILNAASIKGLRNRSHSASLIVETSPTKKKFSQPQSQSQSQSQLQPQPQSQNNNLSYQHKTPDKSNAIFKSSPNFDTPTSNMSQLNLSSQSCFSNNSSSAADFNSYIDAKLLEESNYYKNFNSNSNNNKEPIRDKEVIVDKENNKDNNKENNKENNNKENNNKENNNTKEVIIADSKQPQNENNNNNNMNNNNIPNNNNGNIRVKKTVFKNLLEFIRKPNFSVMFGFSPIYFVESLFIVMLIYLFSKFVFKEVSIYVVSIFAIYFVLYFDNRYQILNKLSSNNNSRGDKTENSNIDNNNNNSNSDNQINSDNNHKYNKYISSPEIAKDIKSRISFYENTSSSNLIGGTLSLSNVNSVNGTPIAASPAISNSSAGSSGVGVNGNGNGGGSIGNGSGLTKENSSSNLINNSNIMNIKTHTRSSSGGVSGHQPQIINRKSLPPEYYNQYFNYLPHEKSQQQLQQQLLQQQQHQQHSQTQTPQAPQTPQTPSSFNADDGDIVNISQDHDNSLFSEDNNLIDSDQDDQQSQSSHSSNSSSQQQLLSSNVDETKQELSQLENTNKVKSTITKFSKLSSGIEEKLDWALSQFSLSPSRSCHSVTVYGSSIVLIGGEGINENLVQFIDVERNLSISPKVTGGKVGPETIYSHDYCRVGNKFYLFGGFVGGKLSNKVYVLTIMDDSTVHWSMPRISGNLQPSARYGHTFTRYGNKFLLFGGNDGEQCLNDLHSLDPETMSWSSITSAKGTPPIERFGHTSTILGEKLIVFGGSSGSNKNGSSTVKDLNDMHVLSLCDGYQWQQVTFNNLSGEIPCERSFHCSTRVGRNIVMVAGKAKDGTPLKDVWVLSYRMQWSKVTGTQFTPRSHFGLIKNGSKLFVLGGKGRDSNGATTILDDVWFVNTVTLPITSSVTLINYPDIKIDKEIGKGHFSKVLKGNWKGKDVAVKKLNSIKDKGREEMMTEFKAEVELLGSLQHPNLVTCYGYSLNPMCIVMEFLPTGNLFELIHSKEQKLDSALILQIAFDIARGMAHLHSRNIIHRDLKSSNLLMDKHFNIKIADLGIARETSFTQTMTTIGTVAWTAPEILRHENYNQKADVYSYGIVLWELLTGEEPYEGIPPMNAGILVASKGLRPELPENCDPNWKKLVVWCWSEDPNKRPSFEEVTNYLTKTF</sequence>
<keyword evidence="1" id="KW-0808">Transferase</keyword>
<feature type="compositionally biased region" description="Polar residues" evidence="5">
    <location>
        <begin position="113"/>
        <end position="136"/>
    </location>
</feature>
<dbReference type="OrthoDB" id="4062651at2759"/>
<keyword evidence="1" id="KW-0418">Kinase</keyword>
<dbReference type="PROSITE" id="PS50003">
    <property type="entry name" value="PH_DOMAIN"/>
    <property type="match status" value="1"/>
</dbReference>
<feature type="compositionally biased region" description="Polar residues" evidence="5">
    <location>
        <begin position="568"/>
        <end position="577"/>
    </location>
</feature>
<dbReference type="GeneID" id="10502346"/>
<organism evidence="11 12">
    <name type="scientific">Dictyostelium purpureum</name>
    <name type="common">Slime mold</name>
    <dbReference type="NCBI Taxonomy" id="5786"/>
    <lineage>
        <taxon>Eukaryota</taxon>
        <taxon>Amoebozoa</taxon>
        <taxon>Evosea</taxon>
        <taxon>Eumycetozoa</taxon>
        <taxon>Dictyostelia</taxon>
        <taxon>Dictyosteliales</taxon>
        <taxon>Dictyosteliaceae</taxon>
        <taxon>Dictyostelium</taxon>
    </lineage>
</organism>
<dbReference type="InterPro" id="IPR001683">
    <property type="entry name" value="PX_dom"/>
</dbReference>
<dbReference type="SUPFAM" id="SSF50729">
    <property type="entry name" value="PH domain-like"/>
    <property type="match status" value="1"/>
</dbReference>
<feature type="domain" description="PH" evidence="7">
    <location>
        <begin position="1"/>
        <end position="97"/>
    </location>
</feature>
<dbReference type="InterPro" id="IPR015915">
    <property type="entry name" value="Kelch-typ_b-propeller"/>
</dbReference>
<evidence type="ECO:0008006" key="13">
    <source>
        <dbReference type="Google" id="ProtNLM"/>
    </source>
</evidence>
<dbReference type="InterPro" id="IPR008271">
    <property type="entry name" value="Ser/Thr_kinase_AS"/>
</dbReference>
<feature type="compositionally biased region" description="Basic and acidic residues" evidence="5">
    <location>
        <begin position="825"/>
        <end position="857"/>
    </location>
</feature>
<feature type="domain" description="Protein kinase" evidence="8">
    <location>
        <begin position="1605"/>
        <end position="1857"/>
    </location>
</feature>
<keyword evidence="6" id="KW-0812">Transmembrane</keyword>
<protein>
    <recommendedName>
        <fullName evidence="13">Non-specific serine/threonine protein kinase</fullName>
    </recommendedName>
</protein>
<dbReference type="GO" id="GO:0004672">
    <property type="term" value="F:protein kinase activity"/>
    <property type="evidence" value="ECO:0000318"/>
    <property type="project" value="GO_Central"/>
</dbReference>
<dbReference type="InterPro" id="IPR000719">
    <property type="entry name" value="Prot_kinase_dom"/>
</dbReference>
<dbReference type="InterPro" id="IPR001245">
    <property type="entry name" value="Ser-Thr/Tyr_kinase_cat_dom"/>
</dbReference>
<dbReference type="CDD" id="cd14279">
    <property type="entry name" value="CUE"/>
    <property type="match status" value="1"/>
</dbReference>
<dbReference type="PROSITE" id="PS50011">
    <property type="entry name" value="PROTEIN_KINASE_DOM"/>
    <property type="match status" value="1"/>
</dbReference>
<feature type="transmembrane region" description="Helical" evidence="6">
    <location>
        <begin position="916"/>
        <end position="941"/>
    </location>
</feature>
<dbReference type="PROSITE" id="PS50195">
    <property type="entry name" value="PX"/>
    <property type="match status" value="1"/>
</dbReference>
<dbReference type="GO" id="GO:0043130">
    <property type="term" value="F:ubiquitin binding"/>
    <property type="evidence" value="ECO:0007669"/>
    <property type="project" value="InterPro"/>
</dbReference>
<feature type="compositionally biased region" description="Polar residues" evidence="5">
    <location>
        <begin position="146"/>
        <end position="155"/>
    </location>
</feature>
<feature type="region of interest" description="Disordered" evidence="5">
    <location>
        <begin position="975"/>
        <end position="1008"/>
    </location>
</feature>
<feature type="compositionally biased region" description="Low complexity" evidence="5">
    <location>
        <begin position="727"/>
        <end position="751"/>
    </location>
</feature>
<feature type="compositionally biased region" description="Low complexity" evidence="5">
    <location>
        <begin position="464"/>
        <end position="485"/>
    </location>
</feature>
<dbReference type="EMBL" id="GL871112">
    <property type="protein sequence ID" value="EGC34101.1"/>
    <property type="molecule type" value="Genomic_DNA"/>
</dbReference>
<evidence type="ECO:0000259" key="7">
    <source>
        <dbReference type="PROSITE" id="PS50003"/>
    </source>
</evidence>
<reference evidence="12" key="1">
    <citation type="journal article" date="2011" name="Genome Biol.">
        <title>Comparative genomics of the social amoebae Dictyostelium discoideum and Dictyostelium purpureum.</title>
        <authorList>
            <consortium name="US DOE Joint Genome Institute (JGI-PGF)"/>
            <person name="Sucgang R."/>
            <person name="Kuo A."/>
            <person name="Tian X."/>
            <person name="Salerno W."/>
            <person name="Parikh A."/>
            <person name="Feasley C.L."/>
            <person name="Dalin E."/>
            <person name="Tu H."/>
            <person name="Huang E."/>
            <person name="Barry K."/>
            <person name="Lindquist E."/>
            <person name="Shapiro H."/>
            <person name="Bruce D."/>
            <person name="Schmutz J."/>
            <person name="Salamov A."/>
            <person name="Fey P."/>
            <person name="Gaudet P."/>
            <person name="Anjard C."/>
            <person name="Babu M.M."/>
            <person name="Basu S."/>
            <person name="Bushmanova Y."/>
            <person name="van der Wel H."/>
            <person name="Katoh-Kurasawa M."/>
            <person name="Dinh C."/>
            <person name="Coutinho P.M."/>
            <person name="Saito T."/>
            <person name="Elias M."/>
            <person name="Schaap P."/>
            <person name="Kay R.R."/>
            <person name="Henrissat B."/>
            <person name="Eichinger L."/>
            <person name="Rivero F."/>
            <person name="Putnam N.H."/>
            <person name="West C.M."/>
            <person name="Loomis W.F."/>
            <person name="Chisholm R.L."/>
            <person name="Shaulsky G."/>
            <person name="Strassmann J.E."/>
            <person name="Queller D.C."/>
            <person name="Kuspa A."/>
            <person name="Grigoriev I.V."/>
        </authorList>
    </citation>
    <scope>NUCLEOTIDE SEQUENCE [LARGE SCALE GENOMIC DNA]</scope>
    <source>
        <strain evidence="12">QSDP1</strain>
    </source>
</reference>